<evidence type="ECO:0000313" key="1">
    <source>
        <dbReference type="EMBL" id="KAI1883087.1"/>
    </source>
</evidence>
<name>A0A8T3CGK4_9TELE</name>
<dbReference type="AlphaFoldDB" id="A0A8T3CGK4"/>
<keyword evidence="2" id="KW-1185">Reference proteome</keyword>
<accession>A0A8T3CGK4</accession>
<sequence length="73" mass="8423">MRNTAKTSHKEEMWPKVRGTLRMTKWQLDPGYWRFSSSSSVDQQSSRSSRVSEWACKMKASSVHQSATSLTVR</sequence>
<dbReference type="EMBL" id="JAERUA010000024">
    <property type="protein sequence ID" value="KAI1883087.1"/>
    <property type="molecule type" value="Genomic_DNA"/>
</dbReference>
<comment type="caution">
    <text evidence="1">The sequence shown here is derived from an EMBL/GenBank/DDBJ whole genome shotgun (WGS) entry which is preliminary data.</text>
</comment>
<proteinExistence type="predicted"/>
<gene>
    <name evidence="1" type="ORF">AGOR_G00241630</name>
</gene>
<dbReference type="Proteomes" id="UP000829720">
    <property type="component" value="Unassembled WGS sequence"/>
</dbReference>
<organism evidence="1 2">
    <name type="scientific">Albula goreensis</name>
    <dbReference type="NCBI Taxonomy" id="1534307"/>
    <lineage>
        <taxon>Eukaryota</taxon>
        <taxon>Metazoa</taxon>
        <taxon>Chordata</taxon>
        <taxon>Craniata</taxon>
        <taxon>Vertebrata</taxon>
        <taxon>Euteleostomi</taxon>
        <taxon>Actinopterygii</taxon>
        <taxon>Neopterygii</taxon>
        <taxon>Teleostei</taxon>
        <taxon>Albuliformes</taxon>
        <taxon>Albulidae</taxon>
        <taxon>Albula</taxon>
    </lineage>
</organism>
<reference evidence="1" key="1">
    <citation type="submission" date="2021-01" db="EMBL/GenBank/DDBJ databases">
        <authorList>
            <person name="Zahm M."/>
            <person name="Roques C."/>
            <person name="Cabau C."/>
            <person name="Klopp C."/>
            <person name="Donnadieu C."/>
            <person name="Jouanno E."/>
            <person name="Lampietro C."/>
            <person name="Louis A."/>
            <person name="Herpin A."/>
            <person name="Echchiki A."/>
            <person name="Berthelot C."/>
            <person name="Parey E."/>
            <person name="Roest-Crollius H."/>
            <person name="Braasch I."/>
            <person name="Postlethwait J."/>
            <person name="Bobe J."/>
            <person name="Montfort J."/>
            <person name="Bouchez O."/>
            <person name="Begum T."/>
            <person name="Mejri S."/>
            <person name="Adams A."/>
            <person name="Chen W.-J."/>
            <person name="Guiguen Y."/>
        </authorList>
    </citation>
    <scope>NUCLEOTIDE SEQUENCE</scope>
    <source>
        <tissue evidence="1">Blood</tissue>
    </source>
</reference>
<protein>
    <submittedName>
        <fullName evidence="1">Uncharacterized protein</fullName>
    </submittedName>
</protein>
<evidence type="ECO:0000313" key="2">
    <source>
        <dbReference type="Proteomes" id="UP000829720"/>
    </source>
</evidence>